<dbReference type="RefSeq" id="WP_106390491.1">
    <property type="nucleotide sequence ID" value="NZ_PVNK01000061.1"/>
</dbReference>
<dbReference type="AlphaFoldDB" id="A0A2S9YGH2"/>
<name>A0A2S9YGH2_9BACT</name>
<accession>A0A2S9YGH2</accession>
<evidence type="ECO:0000313" key="1">
    <source>
        <dbReference type="EMBL" id="PRQ04131.1"/>
    </source>
</evidence>
<keyword evidence="2" id="KW-1185">Reference proteome</keyword>
<organism evidence="1 2">
    <name type="scientific">Enhygromyxa salina</name>
    <dbReference type="NCBI Taxonomy" id="215803"/>
    <lineage>
        <taxon>Bacteria</taxon>
        <taxon>Pseudomonadati</taxon>
        <taxon>Myxococcota</taxon>
        <taxon>Polyangia</taxon>
        <taxon>Nannocystales</taxon>
        <taxon>Nannocystaceae</taxon>
        <taxon>Enhygromyxa</taxon>
    </lineage>
</organism>
<evidence type="ECO:0000313" key="2">
    <source>
        <dbReference type="Proteomes" id="UP000237968"/>
    </source>
</evidence>
<comment type="caution">
    <text evidence="1">The sequence shown here is derived from an EMBL/GenBank/DDBJ whole genome shotgun (WGS) entry which is preliminary data.</text>
</comment>
<proteinExistence type="predicted"/>
<dbReference type="EMBL" id="PVNK01000061">
    <property type="protein sequence ID" value="PRQ04131.1"/>
    <property type="molecule type" value="Genomic_DNA"/>
</dbReference>
<sequence length="296" mass="33232">MEQQLAQERASTEGLLRAYVSIYELAVACHILGEPNPWSELLEVDQPPTVWRWGFFEHYRLAAQLMGWASPFIDPEQGINGPRWERERFELLAWSLRADRPASADEAAYTVRALLGAGCFGGSHGSSTELSMLAPALGPEPGLHFDAAAIDPAWIRRRIEGSWLGKVEVQTKSSGRDVVASFRGATIDEAVSGSLVAFAHNLDIAHYWALERGKPWTKLLGRPDRKIRLVTKVPEGVAFDPDADLLEPYRGAFLSTTALMRRRLLAMRFYDEVVCQFQWVIQEPGRRARVWVELSS</sequence>
<protein>
    <submittedName>
        <fullName evidence="1">Uncharacterized protein</fullName>
    </submittedName>
</protein>
<dbReference type="Proteomes" id="UP000237968">
    <property type="component" value="Unassembled WGS sequence"/>
</dbReference>
<reference evidence="1 2" key="1">
    <citation type="submission" date="2018-03" db="EMBL/GenBank/DDBJ databases">
        <title>Draft Genome Sequences of the Obligatory Marine Myxobacteria Enhygromyxa salina SWB005.</title>
        <authorList>
            <person name="Poehlein A."/>
            <person name="Moghaddam J.A."/>
            <person name="Harms H."/>
            <person name="Alanjari M."/>
            <person name="Koenig G.M."/>
            <person name="Daniel R."/>
            <person name="Schaeberle T.F."/>
        </authorList>
    </citation>
    <scope>NUCLEOTIDE SEQUENCE [LARGE SCALE GENOMIC DNA]</scope>
    <source>
        <strain evidence="1 2">SWB005</strain>
    </source>
</reference>
<gene>
    <name evidence="1" type="ORF">ENSA5_10570</name>
</gene>